<feature type="compositionally biased region" description="Gly residues" evidence="5">
    <location>
        <begin position="69"/>
        <end position="78"/>
    </location>
</feature>
<evidence type="ECO:0000256" key="1">
    <source>
        <dbReference type="ARBA" id="ARBA00004141"/>
    </source>
</evidence>
<feature type="region of interest" description="Disordered" evidence="5">
    <location>
        <begin position="1"/>
        <end position="115"/>
    </location>
</feature>
<dbReference type="Proteomes" id="UP001266305">
    <property type="component" value="Unassembled WGS sequence"/>
</dbReference>
<protein>
    <submittedName>
        <fullName evidence="6">Voltage-dependent T-type calcium channel subunit alpha-1I</fullName>
    </submittedName>
</protein>
<dbReference type="Gene3D" id="1.20.120.350">
    <property type="entry name" value="Voltage-gated potassium channels. Chain C"/>
    <property type="match status" value="1"/>
</dbReference>
<name>A0ABQ9WHD9_SAGOE</name>
<feature type="compositionally biased region" description="Acidic residues" evidence="5">
    <location>
        <begin position="101"/>
        <end position="112"/>
    </location>
</feature>
<keyword evidence="2" id="KW-0812">Transmembrane</keyword>
<keyword evidence="7" id="KW-1185">Reference proteome</keyword>
<reference evidence="6 7" key="1">
    <citation type="submission" date="2023-05" db="EMBL/GenBank/DDBJ databases">
        <title>B98-5 Cell Line De Novo Hybrid Assembly: An Optical Mapping Approach.</title>
        <authorList>
            <person name="Kananen K."/>
            <person name="Auerbach J.A."/>
            <person name="Kautto E."/>
            <person name="Blachly J.S."/>
        </authorList>
    </citation>
    <scope>NUCLEOTIDE SEQUENCE [LARGE SCALE GENOMIC DNA]</scope>
    <source>
        <strain evidence="6">B95-8</strain>
        <tissue evidence="6">Cell line</tissue>
    </source>
</reference>
<comment type="subcellular location">
    <subcellularLocation>
        <location evidence="1">Membrane</location>
        <topology evidence="1">Multi-pass membrane protein</topology>
    </subcellularLocation>
</comment>
<sequence length="193" mass="19898">MQELGPGKAATGVAGGQLCPRHKPLDATPHTLVQPIPATLASDPASCPCCQREASRQPSGLGSTDSGQEGSGSGGSTGGEDEADGDGARSIEDGASSELGKEEEEEEEEEQADGAVRLCGDVWRETRAKLRGIVDSKYFNRGIMMAILVNTVSMGIEHHEQASAATLGGSAGEARGPQDPVWVCVSAPREVLA</sequence>
<dbReference type="InterPro" id="IPR043203">
    <property type="entry name" value="VGCC_Ca_Na"/>
</dbReference>
<evidence type="ECO:0000313" key="6">
    <source>
        <dbReference type="EMBL" id="KAK2121077.1"/>
    </source>
</evidence>
<comment type="caution">
    <text evidence="6">The sequence shown here is derived from an EMBL/GenBank/DDBJ whole genome shotgun (WGS) entry which is preliminary data.</text>
</comment>
<dbReference type="InterPro" id="IPR027359">
    <property type="entry name" value="Volt_channel_dom_sf"/>
</dbReference>
<keyword evidence="4" id="KW-0472">Membrane</keyword>
<evidence type="ECO:0000256" key="2">
    <source>
        <dbReference type="ARBA" id="ARBA00022692"/>
    </source>
</evidence>
<dbReference type="EMBL" id="JASSZA010000001">
    <property type="protein sequence ID" value="KAK2121077.1"/>
    <property type="molecule type" value="Genomic_DNA"/>
</dbReference>
<evidence type="ECO:0000313" key="7">
    <source>
        <dbReference type="Proteomes" id="UP001266305"/>
    </source>
</evidence>
<accession>A0ABQ9WHD9</accession>
<proteinExistence type="predicted"/>
<dbReference type="PANTHER" id="PTHR10037:SF209">
    <property type="entry name" value="VOLTAGE-DEPENDENT T-TYPE CALCIUM CHANNEL SUBUNIT ALPHA"/>
    <property type="match status" value="1"/>
</dbReference>
<keyword evidence="3" id="KW-1133">Transmembrane helix</keyword>
<evidence type="ECO:0000256" key="4">
    <source>
        <dbReference type="ARBA" id="ARBA00023136"/>
    </source>
</evidence>
<dbReference type="PANTHER" id="PTHR10037">
    <property type="entry name" value="VOLTAGE-GATED CATION CHANNEL CALCIUM AND SODIUM"/>
    <property type="match status" value="1"/>
</dbReference>
<gene>
    <name evidence="6" type="primary">CACNA1I_2</name>
    <name evidence="6" type="ORF">P7K49_002463</name>
</gene>
<evidence type="ECO:0000256" key="5">
    <source>
        <dbReference type="SAM" id="MobiDB-lite"/>
    </source>
</evidence>
<evidence type="ECO:0000256" key="3">
    <source>
        <dbReference type="ARBA" id="ARBA00022989"/>
    </source>
</evidence>
<organism evidence="6 7">
    <name type="scientific">Saguinus oedipus</name>
    <name type="common">Cotton-top tamarin</name>
    <name type="synonym">Oedipomidas oedipus</name>
    <dbReference type="NCBI Taxonomy" id="9490"/>
    <lineage>
        <taxon>Eukaryota</taxon>
        <taxon>Metazoa</taxon>
        <taxon>Chordata</taxon>
        <taxon>Craniata</taxon>
        <taxon>Vertebrata</taxon>
        <taxon>Euteleostomi</taxon>
        <taxon>Mammalia</taxon>
        <taxon>Eutheria</taxon>
        <taxon>Euarchontoglires</taxon>
        <taxon>Primates</taxon>
        <taxon>Haplorrhini</taxon>
        <taxon>Platyrrhini</taxon>
        <taxon>Cebidae</taxon>
        <taxon>Callitrichinae</taxon>
        <taxon>Saguinus</taxon>
    </lineage>
</organism>